<evidence type="ECO:0000313" key="3">
    <source>
        <dbReference type="Proteomes" id="UP000032234"/>
    </source>
</evidence>
<dbReference type="STRING" id="477245.TU94_30305"/>
<dbReference type="KEGG" id="scw:TU94_30305"/>
<dbReference type="InterPro" id="IPR039422">
    <property type="entry name" value="MarR/SlyA-like"/>
</dbReference>
<gene>
    <name evidence="2" type="ORF">TU94_30305</name>
</gene>
<proteinExistence type="predicted"/>
<keyword evidence="3" id="KW-1185">Reference proteome</keyword>
<dbReference type="PANTHER" id="PTHR33164">
    <property type="entry name" value="TRANSCRIPTIONAL REGULATOR, MARR FAMILY"/>
    <property type="match status" value="1"/>
</dbReference>
<dbReference type="InterPro" id="IPR036390">
    <property type="entry name" value="WH_DNA-bd_sf"/>
</dbReference>
<dbReference type="InterPro" id="IPR036388">
    <property type="entry name" value="WH-like_DNA-bd_sf"/>
</dbReference>
<protein>
    <submittedName>
        <fullName evidence="2">MarR family transcriptional regulator</fullName>
    </submittedName>
</protein>
<dbReference type="SMART" id="SM00347">
    <property type="entry name" value="HTH_MARR"/>
    <property type="match status" value="1"/>
</dbReference>
<evidence type="ECO:0000313" key="2">
    <source>
        <dbReference type="EMBL" id="AJP05965.1"/>
    </source>
</evidence>
<dbReference type="Gene3D" id="1.10.10.10">
    <property type="entry name" value="Winged helix-like DNA-binding domain superfamily/Winged helix DNA-binding domain"/>
    <property type="match status" value="1"/>
</dbReference>
<dbReference type="Proteomes" id="UP000032234">
    <property type="component" value="Chromosome"/>
</dbReference>
<dbReference type="AlphaFoldDB" id="A0A0C5GAP9"/>
<accession>A0A0C5GAP9</accession>
<dbReference type="EMBL" id="CP010849">
    <property type="protein sequence ID" value="AJP05965.1"/>
    <property type="molecule type" value="Genomic_DNA"/>
</dbReference>
<dbReference type="GO" id="GO:0006950">
    <property type="term" value="P:response to stress"/>
    <property type="evidence" value="ECO:0007669"/>
    <property type="project" value="TreeGrafter"/>
</dbReference>
<name>A0A0C5GAP9_9ACTN</name>
<dbReference type="PROSITE" id="PS50995">
    <property type="entry name" value="HTH_MARR_2"/>
    <property type="match status" value="1"/>
</dbReference>
<dbReference type="InterPro" id="IPR000835">
    <property type="entry name" value="HTH_MarR-typ"/>
</dbReference>
<organism evidence="2 3">
    <name type="scientific">Streptomyces cyaneogriseus subsp. noncyanogenus</name>
    <dbReference type="NCBI Taxonomy" id="477245"/>
    <lineage>
        <taxon>Bacteria</taxon>
        <taxon>Bacillati</taxon>
        <taxon>Actinomycetota</taxon>
        <taxon>Actinomycetes</taxon>
        <taxon>Kitasatosporales</taxon>
        <taxon>Streptomycetaceae</taxon>
        <taxon>Streptomyces</taxon>
    </lineage>
</organism>
<feature type="domain" description="HTH marR-type" evidence="1">
    <location>
        <begin position="18"/>
        <end position="157"/>
    </location>
</feature>
<dbReference type="PATRIC" id="fig|477245.3.peg.6453"/>
<dbReference type="GO" id="GO:0003700">
    <property type="term" value="F:DNA-binding transcription factor activity"/>
    <property type="evidence" value="ECO:0007669"/>
    <property type="project" value="InterPro"/>
</dbReference>
<reference evidence="2 3" key="1">
    <citation type="submission" date="2015-02" db="EMBL/GenBank/DDBJ databases">
        <title>Genome sequence of thermotolerant Streptomyces cyaneogriseus subsp. Noncyanogenus NMWT1, the producer of nematocidal antibiotics nemadectin.</title>
        <authorList>
            <person name="Wang H."/>
            <person name="Li C."/>
            <person name="Xiang W."/>
            <person name="Wang X."/>
        </authorList>
    </citation>
    <scope>NUCLEOTIDE SEQUENCE [LARGE SCALE GENOMIC DNA]</scope>
    <source>
        <strain evidence="2 3">NMWT 1</strain>
    </source>
</reference>
<dbReference type="PANTHER" id="PTHR33164:SF99">
    <property type="entry name" value="MARR FAMILY REGULATORY PROTEIN"/>
    <property type="match status" value="1"/>
</dbReference>
<sequence length="165" mass="17678">MDPSRPREPGPSEAPLPPDELAHRLTEVYDLVGPLYRRAQRGVEQGLAAEGLSVGVRAVLALLHRHGPMTVPQMGRAQAISRQFVQRMVNDAAARGLVESIPNPAHRRSSLIRLTDEGGAVIAAVLDREHALLREVGGGLTGAEVAACLRVLGLMLRGLDHVAED</sequence>
<dbReference type="Pfam" id="PF12802">
    <property type="entry name" value="MarR_2"/>
    <property type="match status" value="1"/>
</dbReference>
<dbReference type="SUPFAM" id="SSF46785">
    <property type="entry name" value="Winged helix' DNA-binding domain"/>
    <property type="match status" value="1"/>
</dbReference>
<dbReference type="HOGENOM" id="CLU_083287_5_2_11"/>
<evidence type="ECO:0000259" key="1">
    <source>
        <dbReference type="PROSITE" id="PS50995"/>
    </source>
</evidence>